<dbReference type="Gene3D" id="3.40.50.720">
    <property type="entry name" value="NAD(P)-binding Rossmann-like Domain"/>
    <property type="match status" value="1"/>
</dbReference>
<comment type="catalytic activity">
    <reaction evidence="14">
        <text>(S)-2,3,4,5-tetrahydrodipicolinate + NADP(+) + H2O = (2S,4S)-4-hydroxy-2,3,4,5-tetrahydrodipicolinate + NADPH + H(+)</text>
        <dbReference type="Rhea" id="RHEA:35331"/>
        <dbReference type="ChEBI" id="CHEBI:15377"/>
        <dbReference type="ChEBI" id="CHEBI:15378"/>
        <dbReference type="ChEBI" id="CHEBI:16845"/>
        <dbReference type="ChEBI" id="CHEBI:57783"/>
        <dbReference type="ChEBI" id="CHEBI:58349"/>
        <dbReference type="ChEBI" id="CHEBI:67139"/>
        <dbReference type="EC" id="1.17.1.8"/>
    </reaction>
</comment>
<keyword evidence="20" id="KW-1185">Reference proteome</keyword>
<dbReference type="Gene3D" id="3.30.360.10">
    <property type="entry name" value="Dihydrodipicolinate Reductase, domain 2"/>
    <property type="match status" value="1"/>
</dbReference>
<dbReference type="EC" id="1.17.1.8" evidence="13"/>
<evidence type="ECO:0000256" key="4">
    <source>
        <dbReference type="ARBA" id="ARBA00022605"/>
    </source>
</evidence>
<keyword evidence="8" id="KW-0809">Transit peptide</keyword>
<feature type="domain" description="Dihydrodipicolinate reductase N-terminal" evidence="17">
    <location>
        <begin position="60"/>
        <end position="183"/>
    </location>
</feature>
<comment type="pathway">
    <text evidence="12">Amino-acid biosynthesis; L-lysine biosynthesis via DAP pathway; (S)-tetrahydrodipicolinate from L-aspartate: step 4/4.</text>
</comment>
<feature type="domain" description="Dihydrodipicolinate reductase C-terminal" evidence="18">
    <location>
        <begin position="187"/>
        <end position="327"/>
    </location>
</feature>
<dbReference type="GO" id="GO:0070402">
    <property type="term" value="F:NADPH binding"/>
    <property type="evidence" value="ECO:0007669"/>
    <property type="project" value="InterPro"/>
</dbReference>
<dbReference type="InterPro" id="IPR036291">
    <property type="entry name" value="NAD(P)-bd_dom_sf"/>
</dbReference>
<sequence>MLSSLQQHAIAASRHYQVYTRPEKPCLYRKRRPGIVVRAVATENLEKSSKIVTSSTASFPILVNGCTGNMGRSVAESIISAGLTLVPVSFSGREKPGGKIKVGNVDVTIHGSEEKETVLSSVINQFTELIVVDYTVPDAVNANAEIYCKLGVPFVMGTTGGDREMLYETVKSSDVYAVISPQMGKPVVAFLAAMDIMAEQFPGAFSNYHLEVMESHQASKLDTSGTAKAVVSSFRKLGVSYDVRRIRKYRDPMKQLQMIGVPEEHLGSHAFHFYCLTSPDDSVSFEFQHNVCGHKMYAEGTVDAAIFLHKKVQDKADQKLYDMIDVLREGNMR</sequence>
<evidence type="ECO:0000259" key="17">
    <source>
        <dbReference type="Pfam" id="PF01113"/>
    </source>
</evidence>
<comment type="catalytic activity">
    <reaction evidence="15">
        <text>(S)-2,3,4,5-tetrahydrodipicolinate + NAD(+) + H2O = (2S,4S)-4-hydroxy-2,3,4,5-tetrahydrodipicolinate + NADH + H(+)</text>
        <dbReference type="Rhea" id="RHEA:35323"/>
        <dbReference type="ChEBI" id="CHEBI:15377"/>
        <dbReference type="ChEBI" id="CHEBI:15378"/>
        <dbReference type="ChEBI" id="CHEBI:16845"/>
        <dbReference type="ChEBI" id="CHEBI:57540"/>
        <dbReference type="ChEBI" id="CHEBI:57945"/>
        <dbReference type="ChEBI" id="CHEBI:67139"/>
        <dbReference type="EC" id="1.17.1.8"/>
    </reaction>
</comment>
<comment type="function">
    <text evidence="16">Catalyzes the conversion of 4-hydroxy-tetrahydrodipicolinate (HTPA) to tetrahydrodipicolinate.</text>
</comment>
<evidence type="ECO:0000256" key="15">
    <source>
        <dbReference type="ARBA" id="ARBA00049396"/>
    </source>
</evidence>
<dbReference type="GO" id="GO:0008839">
    <property type="term" value="F:4-hydroxy-tetrahydrodipicolinate reductase"/>
    <property type="evidence" value="ECO:0007669"/>
    <property type="project" value="UniProtKB-EC"/>
</dbReference>
<evidence type="ECO:0000256" key="13">
    <source>
        <dbReference type="ARBA" id="ARBA00038983"/>
    </source>
</evidence>
<gene>
    <name evidence="19" type="ORF">FCM35_KLT07199</name>
</gene>
<evidence type="ECO:0000313" key="20">
    <source>
        <dbReference type="Proteomes" id="UP000623129"/>
    </source>
</evidence>
<dbReference type="InterPro" id="IPR000846">
    <property type="entry name" value="DapB_N"/>
</dbReference>
<reference evidence="19" key="1">
    <citation type="submission" date="2020-01" db="EMBL/GenBank/DDBJ databases">
        <title>Genome sequence of Kobresia littledalei, the first chromosome-level genome in the family Cyperaceae.</title>
        <authorList>
            <person name="Qu G."/>
        </authorList>
    </citation>
    <scope>NUCLEOTIDE SEQUENCE</scope>
    <source>
        <strain evidence="19">C.B.Clarke</strain>
        <tissue evidence="19">Leaf</tissue>
    </source>
</reference>
<evidence type="ECO:0000259" key="18">
    <source>
        <dbReference type="Pfam" id="PF05173"/>
    </source>
</evidence>
<evidence type="ECO:0000256" key="6">
    <source>
        <dbReference type="ARBA" id="ARBA00022857"/>
    </source>
</evidence>
<proteinExistence type="inferred from homology"/>
<keyword evidence="6" id="KW-0521">NADP</keyword>
<dbReference type="FunFam" id="3.40.50.720:FF:000264">
    <property type="entry name" value="4-hydroxy-tetrahydrodipicolinate reductase 2 chloroplastic"/>
    <property type="match status" value="1"/>
</dbReference>
<keyword evidence="4" id="KW-0028">Amino-acid biosynthesis</keyword>
<evidence type="ECO:0000256" key="14">
    <source>
        <dbReference type="ARBA" id="ARBA00049080"/>
    </source>
</evidence>
<evidence type="ECO:0000256" key="12">
    <source>
        <dbReference type="ARBA" id="ARBA00037922"/>
    </source>
</evidence>
<keyword evidence="11" id="KW-0457">Lysine biosynthesis</keyword>
<keyword evidence="7" id="KW-0220">Diaminopimelate biosynthesis</keyword>
<dbReference type="EMBL" id="SWLB01000017">
    <property type="protein sequence ID" value="KAF3327081.1"/>
    <property type="molecule type" value="Genomic_DNA"/>
</dbReference>
<comment type="similarity">
    <text evidence="2">Belongs to the DapB family.</text>
</comment>
<organism evidence="19 20">
    <name type="scientific">Carex littledalei</name>
    <dbReference type="NCBI Taxonomy" id="544730"/>
    <lineage>
        <taxon>Eukaryota</taxon>
        <taxon>Viridiplantae</taxon>
        <taxon>Streptophyta</taxon>
        <taxon>Embryophyta</taxon>
        <taxon>Tracheophyta</taxon>
        <taxon>Spermatophyta</taxon>
        <taxon>Magnoliopsida</taxon>
        <taxon>Liliopsida</taxon>
        <taxon>Poales</taxon>
        <taxon>Cyperaceae</taxon>
        <taxon>Cyperoideae</taxon>
        <taxon>Cariceae</taxon>
        <taxon>Carex</taxon>
        <taxon>Carex subgen. Euthyceras</taxon>
    </lineage>
</organism>
<evidence type="ECO:0000256" key="5">
    <source>
        <dbReference type="ARBA" id="ARBA00022640"/>
    </source>
</evidence>
<keyword evidence="5" id="KW-0934">Plastid</keyword>
<evidence type="ECO:0000313" key="19">
    <source>
        <dbReference type="EMBL" id="KAF3327081.1"/>
    </source>
</evidence>
<dbReference type="GO" id="GO:0009089">
    <property type="term" value="P:lysine biosynthetic process via diaminopimelate"/>
    <property type="evidence" value="ECO:0007669"/>
    <property type="project" value="InterPro"/>
</dbReference>
<dbReference type="PANTHER" id="PTHR20836">
    <property type="entry name" value="DIHYDRODIPICOLINATE REDUCTASE"/>
    <property type="match status" value="1"/>
</dbReference>
<keyword evidence="10" id="KW-0520">NAD</keyword>
<dbReference type="InterPro" id="IPR022663">
    <property type="entry name" value="DapB_C"/>
</dbReference>
<evidence type="ECO:0000256" key="7">
    <source>
        <dbReference type="ARBA" id="ARBA00022915"/>
    </source>
</evidence>
<dbReference type="NCBIfam" id="TIGR02130">
    <property type="entry name" value="dapB_plant"/>
    <property type="match status" value="1"/>
</dbReference>
<keyword evidence="3" id="KW-0150">Chloroplast</keyword>
<evidence type="ECO:0000256" key="11">
    <source>
        <dbReference type="ARBA" id="ARBA00023154"/>
    </source>
</evidence>
<evidence type="ECO:0000256" key="10">
    <source>
        <dbReference type="ARBA" id="ARBA00023027"/>
    </source>
</evidence>
<dbReference type="OrthoDB" id="10259487at2759"/>
<dbReference type="PANTHER" id="PTHR20836:SF0">
    <property type="entry name" value="4-HYDROXY-TETRAHYDRODIPICOLINATE REDUCTASE 1, CHLOROPLASTIC-RELATED"/>
    <property type="match status" value="1"/>
</dbReference>
<dbReference type="SUPFAM" id="SSF51735">
    <property type="entry name" value="NAD(P)-binding Rossmann-fold domains"/>
    <property type="match status" value="1"/>
</dbReference>
<dbReference type="Pfam" id="PF05173">
    <property type="entry name" value="DapB_C"/>
    <property type="match status" value="1"/>
</dbReference>
<protein>
    <recommendedName>
        <fullName evidence="13">4-hydroxy-tetrahydrodipicolinate reductase</fullName>
        <ecNumber evidence="13">1.17.1.8</ecNumber>
    </recommendedName>
</protein>
<dbReference type="FunFam" id="3.30.360.10:FF:000037">
    <property type="entry name" value="4-hydroxy-tetrahydrodipicolinate reductase 2, chloroplastic"/>
    <property type="match status" value="1"/>
</dbReference>
<dbReference type="GO" id="GO:0019877">
    <property type="term" value="P:diaminopimelate biosynthetic process"/>
    <property type="evidence" value="ECO:0007669"/>
    <property type="project" value="UniProtKB-KW"/>
</dbReference>
<dbReference type="InterPro" id="IPR023940">
    <property type="entry name" value="DHDPR_bac"/>
</dbReference>
<dbReference type="Proteomes" id="UP000623129">
    <property type="component" value="Unassembled WGS sequence"/>
</dbReference>
<accession>A0A833QYU1</accession>
<evidence type="ECO:0000256" key="1">
    <source>
        <dbReference type="ARBA" id="ARBA00004229"/>
    </source>
</evidence>
<name>A0A833QYU1_9POAL</name>
<dbReference type="InterPro" id="IPR011859">
    <property type="entry name" value="Dihydrodipicolinate_Rdtase_pln"/>
</dbReference>
<evidence type="ECO:0000256" key="2">
    <source>
        <dbReference type="ARBA" id="ARBA00006642"/>
    </source>
</evidence>
<dbReference type="AlphaFoldDB" id="A0A833QYU1"/>
<dbReference type="CDD" id="cd02274">
    <property type="entry name" value="DHDPR_N"/>
    <property type="match status" value="1"/>
</dbReference>
<evidence type="ECO:0000256" key="8">
    <source>
        <dbReference type="ARBA" id="ARBA00022946"/>
    </source>
</evidence>
<dbReference type="GO" id="GO:0009570">
    <property type="term" value="C:chloroplast stroma"/>
    <property type="evidence" value="ECO:0007669"/>
    <property type="project" value="TreeGrafter"/>
</dbReference>
<dbReference type="Pfam" id="PF01113">
    <property type="entry name" value="DapB_N"/>
    <property type="match status" value="1"/>
</dbReference>
<comment type="caution">
    <text evidence="19">The sequence shown here is derived from an EMBL/GenBank/DDBJ whole genome shotgun (WGS) entry which is preliminary data.</text>
</comment>
<evidence type="ECO:0000256" key="3">
    <source>
        <dbReference type="ARBA" id="ARBA00022528"/>
    </source>
</evidence>
<evidence type="ECO:0000256" key="16">
    <source>
        <dbReference type="ARBA" id="ARBA00057936"/>
    </source>
</evidence>
<evidence type="ECO:0000256" key="9">
    <source>
        <dbReference type="ARBA" id="ARBA00023002"/>
    </source>
</evidence>
<keyword evidence="9" id="KW-0560">Oxidoreductase</keyword>
<comment type="subcellular location">
    <subcellularLocation>
        <location evidence="1">Plastid</location>
        <location evidence="1">Chloroplast</location>
    </subcellularLocation>
</comment>